<dbReference type="Ensembl" id="ENSMMOT00000010295.1">
    <property type="protein sequence ID" value="ENSMMOP00000010117.1"/>
    <property type="gene ID" value="ENSMMOG00000007809.1"/>
</dbReference>
<accession>A0A3Q3WDJ4</accession>
<dbReference type="Proteomes" id="UP000261620">
    <property type="component" value="Unplaced"/>
</dbReference>
<reference evidence="3" key="2">
    <citation type="submission" date="2025-09" db="UniProtKB">
        <authorList>
            <consortium name="Ensembl"/>
        </authorList>
    </citation>
    <scope>IDENTIFICATION</scope>
</reference>
<dbReference type="GO" id="GO:0042593">
    <property type="term" value="P:glucose homeostasis"/>
    <property type="evidence" value="ECO:0007669"/>
    <property type="project" value="TreeGrafter"/>
</dbReference>
<evidence type="ECO:0000259" key="2">
    <source>
        <dbReference type="PROSITE" id="PS50898"/>
    </source>
</evidence>
<dbReference type="Gene3D" id="3.10.20.90">
    <property type="entry name" value="Phosphatidylinositol 3-kinase Catalytic Subunit, Chain A, domain 1"/>
    <property type="match status" value="1"/>
</dbReference>
<dbReference type="OMA" id="APKYDWG"/>
<evidence type="ECO:0000313" key="4">
    <source>
        <dbReference type="Proteomes" id="UP000261620"/>
    </source>
</evidence>
<dbReference type="InterPro" id="IPR003116">
    <property type="entry name" value="RBD_dom"/>
</dbReference>
<dbReference type="InterPro" id="IPR021569">
    <property type="entry name" value="TUG-UBL1"/>
</dbReference>
<dbReference type="GO" id="GO:0006886">
    <property type="term" value="P:intracellular protein transport"/>
    <property type="evidence" value="ECO:0007669"/>
    <property type="project" value="TreeGrafter"/>
</dbReference>
<dbReference type="InterPro" id="IPR029071">
    <property type="entry name" value="Ubiquitin-like_domsf"/>
</dbReference>
<dbReference type="CDD" id="cd17075">
    <property type="entry name" value="UBX1_UBXN9"/>
    <property type="match status" value="1"/>
</dbReference>
<feature type="compositionally biased region" description="Low complexity" evidence="1">
    <location>
        <begin position="260"/>
        <end position="275"/>
    </location>
</feature>
<dbReference type="SUPFAM" id="SSF54236">
    <property type="entry name" value="Ubiquitin-like"/>
    <property type="match status" value="1"/>
</dbReference>
<dbReference type="PANTHER" id="PTHR46467">
    <property type="entry name" value="TETHER CONTAINING UBX DOMAIN FOR GLUT4"/>
    <property type="match status" value="1"/>
</dbReference>
<dbReference type="PROSITE" id="PS50898">
    <property type="entry name" value="RBD"/>
    <property type="match status" value="1"/>
</dbReference>
<protein>
    <recommendedName>
        <fullName evidence="2">RBD domain-containing protein</fullName>
    </recommendedName>
</protein>
<keyword evidence="4" id="KW-1185">Reference proteome</keyword>
<dbReference type="AlphaFoldDB" id="A0A3Q3WDJ4"/>
<evidence type="ECO:0000313" key="3">
    <source>
        <dbReference type="Ensembl" id="ENSMMOP00000010117.1"/>
    </source>
</evidence>
<dbReference type="GO" id="GO:0005634">
    <property type="term" value="C:nucleus"/>
    <property type="evidence" value="ECO:0007669"/>
    <property type="project" value="TreeGrafter"/>
</dbReference>
<feature type="compositionally biased region" description="Gly residues" evidence="1">
    <location>
        <begin position="276"/>
        <end position="291"/>
    </location>
</feature>
<evidence type="ECO:0000256" key="1">
    <source>
        <dbReference type="SAM" id="MobiDB-lite"/>
    </source>
</evidence>
<dbReference type="InterPro" id="IPR059238">
    <property type="entry name" value="UBX1_UBXN9"/>
</dbReference>
<proteinExistence type="predicted"/>
<reference evidence="3" key="1">
    <citation type="submission" date="2025-08" db="UniProtKB">
        <authorList>
            <consortium name="Ensembl"/>
        </authorList>
    </citation>
    <scope>IDENTIFICATION</scope>
</reference>
<feature type="compositionally biased region" description="Basic and acidic residues" evidence="1">
    <location>
        <begin position="166"/>
        <end position="175"/>
    </location>
</feature>
<dbReference type="CDD" id="cd16105">
    <property type="entry name" value="Ubl_ASPSCR1_like"/>
    <property type="match status" value="1"/>
</dbReference>
<dbReference type="GO" id="GO:0007165">
    <property type="term" value="P:signal transduction"/>
    <property type="evidence" value="ECO:0007669"/>
    <property type="project" value="InterPro"/>
</dbReference>
<feature type="domain" description="RBD" evidence="2">
    <location>
        <begin position="6"/>
        <end position="75"/>
    </location>
</feature>
<dbReference type="PANTHER" id="PTHR46467:SF1">
    <property type="entry name" value="TETHER CONTAINING UBX DOMAIN FOR GLUT4"/>
    <property type="match status" value="1"/>
</dbReference>
<dbReference type="GO" id="GO:0012506">
    <property type="term" value="C:vesicle membrane"/>
    <property type="evidence" value="ECO:0007669"/>
    <property type="project" value="TreeGrafter"/>
</dbReference>
<name>A0A3Q3WDJ4_MOLML</name>
<feature type="region of interest" description="Disordered" evidence="1">
    <location>
        <begin position="494"/>
        <end position="550"/>
    </location>
</feature>
<organism evidence="3 4">
    <name type="scientific">Mola mola</name>
    <name type="common">Ocean sunfish</name>
    <name type="synonym">Tetraodon mola</name>
    <dbReference type="NCBI Taxonomy" id="94237"/>
    <lineage>
        <taxon>Eukaryota</taxon>
        <taxon>Metazoa</taxon>
        <taxon>Chordata</taxon>
        <taxon>Craniata</taxon>
        <taxon>Vertebrata</taxon>
        <taxon>Euteleostomi</taxon>
        <taxon>Actinopterygii</taxon>
        <taxon>Neopterygii</taxon>
        <taxon>Teleostei</taxon>
        <taxon>Neoteleostei</taxon>
        <taxon>Acanthomorphata</taxon>
        <taxon>Eupercaria</taxon>
        <taxon>Tetraodontiformes</taxon>
        <taxon>Molidae</taxon>
        <taxon>Mola</taxon>
    </lineage>
</organism>
<dbReference type="Pfam" id="PF11470">
    <property type="entry name" value="TUG-UBL1"/>
    <property type="match status" value="1"/>
</dbReference>
<dbReference type="GO" id="GO:0005737">
    <property type="term" value="C:cytoplasm"/>
    <property type="evidence" value="ECO:0007669"/>
    <property type="project" value="TreeGrafter"/>
</dbReference>
<feature type="compositionally biased region" description="Polar residues" evidence="1">
    <location>
        <begin position="511"/>
        <end position="526"/>
    </location>
</feature>
<dbReference type="FunFam" id="3.10.20.90:FF:000204">
    <property type="entry name" value="tether containing UBX domain for GLUT4"/>
    <property type="match status" value="1"/>
</dbReference>
<feature type="region of interest" description="Disordered" evidence="1">
    <location>
        <begin position="161"/>
        <end position="297"/>
    </location>
</feature>
<dbReference type="STRING" id="94237.ENSMMOP00000010117"/>
<sequence>MASSGMSVTVLTPNGRRQTVKVFPNTPLLQVLEDVCKKHGFNPDDHGLKFQRTTVDLTLPWRFANLPNNAKLEMVTSARKQAVADTQVRIALQMGDGSRLQDSFSCGQSLWEVVTHFPQIRCLSESGSTPVCVYMRDEVSGAEALKTATLKSLGLTGGSAIISKTQGEEDGREPVETDTMPTAPVAKDTAPCLPSQPDPAKSQPTERHPEPPPTSATITFTVQQEEDSKSQRAYQPKVESSERPEDDGEKAGPSGLNAHPVSSSPTAPSAPFIPFSGGGQRLGGPVAGAGGRSLSSSASSSLSALTAAIESPKAKKAKSSHSSRKKTKTSVWPFLCFLSPSFLQPIERNPLIYHCDLDSFHSEDDNLPDEFFEVTVDDIRKRFAQLKSERKLLEEAPLMTKTLREAQMKEKMERYPKVVLRVQFPDRHVLQGFFRPLETGVCVRIVFTSANLFPGALVYFGSDVKTGLYLSINSIFSLFFSHLSCMRQSPLPSCSDINSDEPPNGQEPHTDTSGPSQEEQELTSAHTPAAKPTRSDPGKVPKWLKLPGEE</sequence>